<dbReference type="GO" id="GO:0003677">
    <property type="term" value="F:DNA binding"/>
    <property type="evidence" value="ECO:0007669"/>
    <property type="project" value="UniProtKB-KW"/>
</dbReference>
<dbReference type="SUPFAM" id="SSF57667">
    <property type="entry name" value="beta-beta-alpha zinc fingers"/>
    <property type="match status" value="2"/>
</dbReference>
<reference evidence="10 11" key="1">
    <citation type="submission" date="2019-08" db="EMBL/GenBank/DDBJ databases">
        <title>Whole genome of Aphis craccivora.</title>
        <authorList>
            <person name="Voronova N.V."/>
            <person name="Shulinski R.S."/>
            <person name="Bandarenka Y.V."/>
            <person name="Zhorov D.G."/>
            <person name="Warner D."/>
        </authorList>
    </citation>
    <scope>NUCLEOTIDE SEQUENCE [LARGE SCALE GENOMIC DNA]</scope>
    <source>
        <strain evidence="10">180601</strain>
        <tissue evidence="10">Whole Body</tissue>
    </source>
</reference>
<keyword evidence="5" id="KW-0862">Zinc</keyword>
<dbReference type="InterPro" id="IPR050331">
    <property type="entry name" value="Zinc_finger"/>
</dbReference>
<keyword evidence="2" id="KW-0479">Metal-binding</keyword>
<evidence type="ECO:0000256" key="2">
    <source>
        <dbReference type="ARBA" id="ARBA00022723"/>
    </source>
</evidence>
<protein>
    <submittedName>
        <fullName evidence="10">Gastrula zinc finger protein XlCGF7.1-like</fullName>
    </submittedName>
</protein>
<evidence type="ECO:0000259" key="9">
    <source>
        <dbReference type="PROSITE" id="PS50157"/>
    </source>
</evidence>
<evidence type="ECO:0000313" key="10">
    <source>
        <dbReference type="EMBL" id="KAF0750113.1"/>
    </source>
</evidence>
<keyword evidence="6" id="KW-0238">DNA-binding</keyword>
<dbReference type="PANTHER" id="PTHR16515">
    <property type="entry name" value="PR DOMAIN ZINC FINGER PROTEIN"/>
    <property type="match status" value="1"/>
</dbReference>
<dbReference type="OrthoDB" id="6601382at2759"/>
<comment type="caution">
    <text evidence="10">The sequence shown here is derived from an EMBL/GenBank/DDBJ whole genome shotgun (WGS) entry which is preliminary data.</text>
</comment>
<sequence>MCSYKFNEDDLVQHVRSKHLTDTVVKETDTSEMYIQKDSASTSKTSHGVTDTVAKETNIYDMEVYENSDSTSYSTSDHSSSSEITRSVSDTEMCLVPQFPCTVCNKSFIYLSWMKKHLQTHNKVECTICFKLLSSSESLKRHMSIHKKKRKRKHKCQTCSCKYFQASDLLYHIKTTHLQSEKVKCTHCDKLYKTEKLMKAHVNEIHMQLQKFKCSCCDQSFGSSINLFGHKKKCISDFRLGGATCNLERHLQRKIPGNSSFPGDLTR</sequence>
<dbReference type="Proteomes" id="UP000478052">
    <property type="component" value="Unassembled WGS sequence"/>
</dbReference>
<dbReference type="InterPro" id="IPR036236">
    <property type="entry name" value="Znf_C2H2_sf"/>
</dbReference>
<evidence type="ECO:0000256" key="7">
    <source>
        <dbReference type="ARBA" id="ARBA00023242"/>
    </source>
</evidence>
<evidence type="ECO:0000313" key="11">
    <source>
        <dbReference type="Proteomes" id="UP000478052"/>
    </source>
</evidence>
<gene>
    <name evidence="10" type="ORF">FWK35_00012765</name>
</gene>
<evidence type="ECO:0000256" key="6">
    <source>
        <dbReference type="ARBA" id="ARBA00023125"/>
    </source>
</evidence>
<feature type="domain" description="C2H2-type" evidence="9">
    <location>
        <begin position="154"/>
        <end position="182"/>
    </location>
</feature>
<keyword evidence="3" id="KW-0677">Repeat</keyword>
<feature type="domain" description="C2H2-type" evidence="9">
    <location>
        <begin position="99"/>
        <end position="121"/>
    </location>
</feature>
<evidence type="ECO:0000256" key="1">
    <source>
        <dbReference type="ARBA" id="ARBA00004123"/>
    </source>
</evidence>
<evidence type="ECO:0000256" key="5">
    <source>
        <dbReference type="ARBA" id="ARBA00022833"/>
    </source>
</evidence>
<keyword evidence="11" id="KW-1185">Reference proteome</keyword>
<evidence type="ECO:0000256" key="3">
    <source>
        <dbReference type="ARBA" id="ARBA00022737"/>
    </source>
</evidence>
<dbReference type="GO" id="GO:0008270">
    <property type="term" value="F:zinc ion binding"/>
    <property type="evidence" value="ECO:0007669"/>
    <property type="project" value="UniProtKB-KW"/>
</dbReference>
<comment type="subcellular location">
    <subcellularLocation>
        <location evidence="1">Nucleus</location>
    </subcellularLocation>
</comment>
<dbReference type="PROSITE" id="PS50157">
    <property type="entry name" value="ZINC_FINGER_C2H2_2"/>
    <property type="match status" value="3"/>
</dbReference>
<dbReference type="PROSITE" id="PS00028">
    <property type="entry name" value="ZINC_FINGER_C2H2_1"/>
    <property type="match status" value="4"/>
</dbReference>
<dbReference type="EMBL" id="VUJU01005838">
    <property type="protein sequence ID" value="KAF0750113.1"/>
    <property type="molecule type" value="Genomic_DNA"/>
</dbReference>
<feature type="domain" description="C2H2-type" evidence="9">
    <location>
        <begin position="124"/>
        <end position="151"/>
    </location>
</feature>
<keyword evidence="4 8" id="KW-0863">Zinc-finger</keyword>
<dbReference type="Pfam" id="PF00096">
    <property type="entry name" value="zf-C2H2"/>
    <property type="match status" value="2"/>
</dbReference>
<dbReference type="InterPro" id="IPR013087">
    <property type="entry name" value="Znf_C2H2_type"/>
</dbReference>
<keyword evidence="7" id="KW-0539">Nucleus</keyword>
<evidence type="ECO:0000256" key="8">
    <source>
        <dbReference type="PROSITE-ProRule" id="PRU00042"/>
    </source>
</evidence>
<dbReference type="GO" id="GO:0010468">
    <property type="term" value="P:regulation of gene expression"/>
    <property type="evidence" value="ECO:0007669"/>
    <property type="project" value="TreeGrafter"/>
</dbReference>
<dbReference type="GO" id="GO:0005634">
    <property type="term" value="C:nucleus"/>
    <property type="evidence" value="ECO:0007669"/>
    <property type="project" value="UniProtKB-SubCell"/>
</dbReference>
<dbReference type="Gene3D" id="3.30.160.60">
    <property type="entry name" value="Classic Zinc Finger"/>
    <property type="match status" value="3"/>
</dbReference>
<organism evidence="10 11">
    <name type="scientific">Aphis craccivora</name>
    <name type="common">Cowpea aphid</name>
    <dbReference type="NCBI Taxonomy" id="307492"/>
    <lineage>
        <taxon>Eukaryota</taxon>
        <taxon>Metazoa</taxon>
        <taxon>Ecdysozoa</taxon>
        <taxon>Arthropoda</taxon>
        <taxon>Hexapoda</taxon>
        <taxon>Insecta</taxon>
        <taxon>Pterygota</taxon>
        <taxon>Neoptera</taxon>
        <taxon>Paraneoptera</taxon>
        <taxon>Hemiptera</taxon>
        <taxon>Sternorrhyncha</taxon>
        <taxon>Aphidomorpha</taxon>
        <taxon>Aphidoidea</taxon>
        <taxon>Aphididae</taxon>
        <taxon>Aphidini</taxon>
        <taxon>Aphis</taxon>
        <taxon>Aphis</taxon>
    </lineage>
</organism>
<proteinExistence type="predicted"/>
<dbReference type="SMART" id="SM00355">
    <property type="entry name" value="ZnF_C2H2"/>
    <property type="match status" value="5"/>
</dbReference>
<name>A0A6G0Y6Z8_APHCR</name>
<accession>A0A6G0Y6Z8</accession>
<dbReference type="PANTHER" id="PTHR16515:SF49">
    <property type="entry name" value="GASTRULA ZINC FINGER PROTEIN XLCGF49.1-LIKE-RELATED"/>
    <property type="match status" value="1"/>
</dbReference>
<evidence type="ECO:0000256" key="4">
    <source>
        <dbReference type="ARBA" id="ARBA00022771"/>
    </source>
</evidence>
<dbReference type="AlphaFoldDB" id="A0A6G0Y6Z8"/>